<name>A0ABR2QEV9_9ROSI</name>
<dbReference type="Pfam" id="PF08711">
    <property type="entry name" value="Med26"/>
    <property type="match status" value="1"/>
</dbReference>
<reference evidence="4 5" key="1">
    <citation type="journal article" date="2024" name="G3 (Bethesda)">
        <title>Genome assembly of Hibiscus sabdariffa L. provides insights into metabolisms of medicinal natural products.</title>
        <authorList>
            <person name="Kim T."/>
        </authorList>
    </citation>
    <scope>NUCLEOTIDE SEQUENCE [LARGE SCALE GENOMIC DNA]</scope>
    <source>
        <strain evidence="4">TK-2024</strain>
        <tissue evidence="4">Old leaves</tissue>
    </source>
</reference>
<keyword evidence="5" id="KW-1185">Reference proteome</keyword>
<evidence type="ECO:0000313" key="5">
    <source>
        <dbReference type="Proteomes" id="UP001396334"/>
    </source>
</evidence>
<accession>A0ABR2QEV9</accession>
<protein>
    <recommendedName>
        <fullName evidence="3">TFIIS N-terminal domain-containing protein</fullName>
    </recommendedName>
</protein>
<dbReference type="InterPro" id="IPR017923">
    <property type="entry name" value="TFIIS_N"/>
</dbReference>
<dbReference type="PANTHER" id="PTHR47350">
    <property type="entry name" value="PROTEIN IWS1 HOMOLOG 1"/>
    <property type="match status" value="1"/>
</dbReference>
<comment type="subcellular location">
    <subcellularLocation>
        <location evidence="1">Nucleus</location>
    </subcellularLocation>
</comment>
<dbReference type="Gene3D" id="1.20.930.10">
    <property type="entry name" value="Conserved domain common to transcription factors TFIIS, elongin A, CRSP70"/>
    <property type="match status" value="1"/>
</dbReference>
<evidence type="ECO:0000256" key="1">
    <source>
        <dbReference type="PROSITE-ProRule" id="PRU00649"/>
    </source>
</evidence>
<gene>
    <name evidence="4" type="ORF">V6N11_070408</name>
</gene>
<evidence type="ECO:0000256" key="2">
    <source>
        <dbReference type="SAM" id="MobiDB-lite"/>
    </source>
</evidence>
<comment type="caution">
    <text evidence="4">The sequence shown here is derived from an EMBL/GenBank/DDBJ whole genome shotgun (WGS) entry which is preliminary data.</text>
</comment>
<evidence type="ECO:0000313" key="4">
    <source>
        <dbReference type="EMBL" id="KAK8999232.1"/>
    </source>
</evidence>
<dbReference type="PANTHER" id="PTHR47350:SF2">
    <property type="entry name" value="PROTEIN IWS1 HOMOLOG"/>
    <property type="match status" value="1"/>
</dbReference>
<sequence>MDVAKPTRIRPVIQKSSMAAEDPNLIHEIVRDDRNDYPRKTNKRKLSDRQKADDQSHDEVEEICSDSEPDIVKDAEIEAMFDKVTRRKKTAEKNPQDIGLLVEKVMALMEVAVEEDIEFNRQNKPAIKKIQTLPLLTDFLSKKHLQLEFLDRGVLSLFKIWLEPLPDGSLPNATVRAWLLNLLTHTFPIDINREDRREQLKKSGLGKVIMFLSKSDEETNANRQLAKDLVENWNRIIFNKSTRFSDLRNAEENVAMPMKKASPPVKKESAMQVREADLDLEPSPKQPCSNARTRSGVWVPEAAPCVYAVIPRTKSKPDAQVERARMLYNRLGASSESIWSGSNEFKLSVVSELIHLKAQYRIPNACYDDLCRIMQRLMPEDNIMPKNIYETKKLVRDMGLPVQKSIVVEMVA</sequence>
<proteinExistence type="predicted"/>
<evidence type="ECO:0000259" key="3">
    <source>
        <dbReference type="PROSITE" id="PS51319"/>
    </source>
</evidence>
<dbReference type="PROSITE" id="PS51319">
    <property type="entry name" value="TFIIS_N"/>
    <property type="match status" value="1"/>
</dbReference>
<feature type="compositionally biased region" description="Basic and acidic residues" evidence="2">
    <location>
        <begin position="24"/>
        <end position="58"/>
    </location>
</feature>
<dbReference type="InterPro" id="IPR035441">
    <property type="entry name" value="TFIIS/LEDGF_dom_sf"/>
</dbReference>
<dbReference type="EMBL" id="JBBPBN010000040">
    <property type="protein sequence ID" value="KAK8999232.1"/>
    <property type="molecule type" value="Genomic_DNA"/>
</dbReference>
<organism evidence="4 5">
    <name type="scientific">Hibiscus sabdariffa</name>
    <name type="common">roselle</name>
    <dbReference type="NCBI Taxonomy" id="183260"/>
    <lineage>
        <taxon>Eukaryota</taxon>
        <taxon>Viridiplantae</taxon>
        <taxon>Streptophyta</taxon>
        <taxon>Embryophyta</taxon>
        <taxon>Tracheophyta</taxon>
        <taxon>Spermatophyta</taxon>
        <taxon>Magnoliopsida</taxon>
        <taxon>eudicotyledons</taxon>
        <taxon>Gunneridae</taxon>
        <taxon>Pentapetalae</taxon>
        <taxon>rosids</taxon>
        <taxon>malvids</taxon>
        <taxon>Malvales</taxon>
        <taxon>Malvaceae</taxon>
        <taxon>Malvoideae</taxon>
        <taxon>Hibiscus</taxon>
    </lineage>
</organism>
<dbReference type="InterPro" id="IPR044204">
    <property type="entry name" value="IWS1/2"/>
</dbReference>
<feature type="domain" description="TFIIS N-terminal" evidence="3">
    <location>
        <begin position="156"/>
        <end position="240"/>
    </location>
</feature>
<keyword evidence="1" id="KW-0539">Nucleus</keyword>
<feature type="region of interest" description="Disordered" evidence="2">
    <location>
        <begin position="1"/>
        <end position="65"/>
    </location>
</feature>
<dbReference type="Proteomes" id="UP001396334">
    <property type="component" value="Unassembled WGS sequence"/>
</dbReference>